<dbReference type="AlphaFoldDB" id="Q6BTA1"/>
<gene>
    <name evidence="2" type="ordered locus">DEHA2D02332g</name>
</gene>
<dbReference type="KEGG" id="dha:DEHA2D02332g"/>
<dbReference type="HOGENOM" id="CLU_119130_0_0_1"/>
<dbReference type="FunCoup" id="Q6BTA1">
    <property type="interactions" value="48"/>
</dbReference>
<sequence>MQYSTVFASALLVGSAVAGYTNGTTVTTDVTVTDYTTYCPYSTVVTVTKCEQDKCHPTEITVTEATTLTVTGECVVPTTYTTEVQTKTETVCDTCEHPTTAAPTSAAPTTVAGESTSAASSAAGVTSFEGAAARNVAGAFAGVAAVAAALL</sequence>
<dbReference type="eggNOG" id="ENOG502RQ2F">
    <property type="taxonomic scope" value="Eukaryota"/>
</dbReference>
<feature type="signal peptide" evidence="1">
    <location>
        <begin position="1"/>
        <end position="23"/>
    </location>
</feature>
<feature type="chain" id="PRO_5004271195" evidence="1">
    <location>
        <begin position="24"/>
        <end position="151"/>
    </location>
</feature>
<organism evidence="2 3">
    <name type="scientific">Debaryomyces hansenii (strain ATCC 36239 / CBS 767 / BCRC 21394 / JCM 1990 / NBRC 0083 / IGC 2968)</name>
    <name type="common">Yeast</name>
    <name type="synonym">Torulaspora hansenii</name>
    <dbReference type="NCBI Taxonomy" id="284592"/>
    <lineage>
        <taxon>Eukaryota</taxon>
        <taxon>Fungi</taxon>
        <taxon>Dikarya</taxon>
        <taxon>Ascomycota</taxon>
        <taxon>Saccharomycotina</taxon>
        <taxon>Pichiomycetes</taxon>
        <taxon>Debaryomycetaceae</taxon>
        <taxon>Debaryomyces</taxon>
    </lineage>
</organism>
<dbReference type="Proteomes" id="UP000000599">
    <property type="component" value="Chromosome D"/>
</dbReference>
<dbReference type="VEuPathDB" id="FungiDB:DEHA2D02332g"/>
<proteinExistence type="predicted"/>
<protein>
    <submittedName>
        <fullName evidence="2">DEHA2D02332p</fullName>
    </submittedName>
</protein>
<dbReference type="EMBL" id="CR382136">
    <property type="protein sequence ID" value="CAG86701.1"/>
    <property type="molecule type" value="Genomic_DNA"/>
</dbReference>
<evidence type="ECO:0000313" key="3">
    <source>
        <dbReference type="Proteomes" id="UP000000599"/>
    </source>
</evidence>
<dbReference type="InParanoid" id="Q6BTA1"/>
<dbReference type="GeneID" id="2901106"/>
<accession>Q6BTA1</accession>
<dbReference type="OMA" id="TVTEPCI"/>
<evidence type="ECO:0000313" key="2">
    <source>
        <dbReference type="EMBL" id="CAG86701.1"/>
    </source>
</evidence>
<keyword evidence="1" id="KW-0732">Signal</keyword>
<name>Q6BTA1_DEBHA</name>
<evidence type="ECO:0000256" key="1">
    <source>
        <dbReference type="SAM" id="SignalP"/>
    </source>
</evidence>
<keyword evidence="3" id="KW-1185">Reference proteome</keyword>
<reference evidence="2 3" key="1">
    <citation type="journal article" date="2004" name="Nature">
        <title>Genome evolution in yeasts.</title>
        <authorList>
            <consortium name="Genolevures"/>
            <person name="Dujon B."/>
            <person name="Sherman D."/>
            <person name="Fischer G."/>
            <person name="Durrens P."/>
            <person name="Casaregola S."/>
            <person name="Lafontaine I."/>
            <person name="de Montigny J."/>
            <person name="Marck C."/>
            <person name="Neuveglise C."/>
            <person name="Talla E."/>
            <person name="Goffard N."/>
            <person name="Frangeul L."/>
            <person name="Aigle M."/>
            <person name="Anthouard V."/>
            <person name="Babour A."/>
            <person name="Barbe V."/>
            <person name="Barnay S."/>
            <person name="Blanchin S."/>
            <person name="Beckerich J.M."/>
            <person name="Beyne E."/>
            <person name="Bleykasten C."/>
            <person name="Boisrame A."/>
            <person name="Boyer J."/>
            <person name="Cattolico L."/>
            <person name="Confanioleri F."/>
            <person name="de Daruvar A."/>
            <person name="Despons L."/>
            <person name="Fabre E."/>
            <person name="Fairhead C."/>
            <person name="Ferry-Dumazet H."/>
            <person name="Groppi A."/>
            <person name="Hantraye F."/>
            <person name="Hennequin C."/>
            <person name="Jauniaux N."/>
            <person name="Joyet P."/>
            <person name="Kachouri R."/>
            <person name="Kerrest A."/>
            <person name="Koszul R."/>
            <person name="Lemaire M."/>
            <person name="Lesur I."/>
            <person name="Ma L."/>
            <person name="Muller H."/>
            <person name="Nicaud J.M."/>
            <person name="Nikolski M."/>
            <person name="Oztas S."/>
            <person name="Ozier-Kalogeropoulos O."/>
            <person name="Pellenz S."/>
            <person name="Potier S."/>
            <person name="Richard G.F."/>
            <person name="Straub M.L."/>
            <person name="Suleau A."/>
            <person name="Swennene D."/>
            <person name="Tekaia F."/>
            <person name="Wesolowski-Louvel M."/>
            <person name="Westhof E."/>
            <person name="Wirth B."/>
            <person name="Zeniou-Meyer M."/>
            <person name="Zivanovic I."/>
            <person name="Bolotin-Fukuhara M."/>
            <person name="Thierry A."/>
            <person name="Bouchier C."/>
            <person name="Caudron B."/>
            <person name="Scarpelli C."/>
            <person name="Gaillardin C."/>
            <person name="Weissenbach J."/>
            <person name="Wincker P."/>
            <person name="Souciet J.L."/>
        </authorList>
    </citation>
    <scope>NUCLEOTIDE SEQUENCE [LARGE SCALE GENOMIC DNA]</scope>
    <source>
        <strain evidence="3">ATCC 36239 / CBS 767 / BCRC 21394 / JCM 1990 / NBRC 0083 / IGC 2968</strain>
    </source>
</reference>
<dbReference type="RefSeq" id="XP_458569.1">
    <property type="nucleotide sequence ID" value="XM_458569.1"/>
</dbReference>